<dbReference type="EMBL" id="JBDFQZ010000007">
    <property type="protein sequence ID" value="KAK9706113.1"/>
    <property type="molecule type" value="Genomic_DNA"/>
</dbReference>
<evidence type="ECO:0000313" key="2">
    <source>
        <dbReference type="EMBL" id="KAK9706113.1"/>
    </source>
</evidence>
<keyword evidence="1" id="KW-0472">Membrane</keyword>
<gene>
    <name evidence="2" type="ORF">RND81_07G104800</name>
</gene>
<reference evidence="2" key="1">
    <citation type="submission" date="2024-03" db="EMBL/GenBank/DDBJ databases">
        <title>WGS assembly of Saponaria officinalis var. Norfolk2.</title>
        <authorList>
            <person name="Jenkins J."/>
            <person name="Shu S."/>
            <person name="Grimwood J."/>
            <person name="Barry K."/>
            <person name="Goodstein D."/>
            <person name="Schmutz J."/>
            <person name="Leebens-Mack J."/>
            <person name="Osbourn A."/>
        </authorList>
    </citation>
    <scope>NUCLEOTIDE SEQUENCE [LARGE SCALE GENOMIC DNA]</scope>
    <source>
        <strain evidence="2">JIC</strain>
    </source>
</reference>
<sequence>MSSSSSRRNYPIKTLQFKNQACNRCGRNAVIKISGSINNPRKAYFKCIECDNFVMWLCEEHVLMSKPLECRDGRSMVEMGEASSGREDNTDQILKIKKEIAELHSCVKLVSKFYALMLFAIFLVILLK</sequence>
<organism evidence="2 3">
    <name type="scientific">Saponaria officinalis</name>
    <name type="common">Common soapwort</name>
    <name type="synonym">Lychnis saponaria</name>
    <dbReference type="NCBI Taxonomy" id="3572"/>
    <lineage>
        <taxon>Eukaryota</taxon>
        <taxon>Viridiplantae</taxon>
        <taxon>Streptophyta</taxon>
        <taxon>Embryophyta</taxon>
        <taxon>Tracheophyta</taxon>
        <taxon>Spermatophyta</taxon>
        <taxon>Magnoliopsida</taxon>
        <taxon>eudicotyledons</taxon>
        <taxon>Gunneridae</taxon>
        <taxon>Pentapetalae</taxon>
        <taxon>Caryophyllales</taxon>
        <taxon>Caryophyllaceae</taxon>
        <taxon>Caryophylleae</taxon>
        <taxon>Saponaria</taxon>
    </lineage>
</organism>
<name>A0AAW1JQD1_SAPOF</name>
<feature type="transmembrane region" description="Helical" evidence="1">
    <location>
        <begin position="106"/>
        <end position="127"/>
    </location>
</feature>
<keyword evidence="3" id="KW-1185">Reference proteome</keyword>
<dbReference type="Proteomes" id="UP001443914">
    <property type="component" value="Unassembled WGS sequence"/>
</dbReference>
<evidence type="ECO:0000313" key="3">
    <source>
        <dbReference type="Proteomes" id="UP001443914"/>
    </source>
</evidence>
<accession>A0AAW1JQD1</accession>
<dbReference type="AlphaFoldDB" id="A0AAW1JQD1"/>
<keyword evidence="1" id="KW-0812">Transmembrane</keyword>
<protein>
    <submittedName>
        <fullName evidence="2">Uncharacterized protein</fullName>
    </submittedName>
</protein>
<comment type="caution">
    <text evidence="2">The sequence shown here is derived from an EMBL/GenBank/DDBJ whole genome shotgun (WGS) entry which is preliminary data.</text>
</comment>
<proteinExistence type="predicted"/>
<keyword evidence="1" id="KW-1133">Transmembrane helix</keyword>
<evidence type="ECO:0000256" key="1">
    <source>
        <dbReference type="SAM" id="Phobius"/>
    </source>
</evidence>